<reference evidence="2" key="2">
    <citation type="journal article" date="2023" name="IMA Fungus">
        <title>Comparative genomic study of the Penicillium genus elucidates a diverse pangenome and 15 lateral gene transfer events.</title>
        <authorList>
            <person name="Petersen C."/>
            <person name="Sorensen T."/>
            <person name="Nielsen M.R."/>
            <person name="Sondergaard T.E."/>
            <person name="Sorensen J.L."/>
            <person name="Fitzpatrick D.A."/>
            <person name="Frisvad J.C."/>
            <person name="Nielsen K.L."/>
        </authorList>
    </citation>
    <scope>NUCLEOTIDE SEQUENCE</scope>
    <source>
        <strain evidence="2">IBT 22155</strain>
    </source>
</reference>
<evidence type="ECO:0000313" key="2">
    <source>
        <dbReference type="EMBL" id="KAJ5143991.1"/>
    </source>
</evidence>
<comment type="caution">
    <text evidence="2">The sequence shown here is derived from an EMBL/GenBank/DDBJ whole genome shotgun (WGS) entry which is preliminary data.</text>
</comment>
<dbReference type="EMBL" id="JAPQKL010000002">
    <property type="protein sequence ID" value="KAJ5143991.1"/>
    <property type="molecule type" value="Genomic_DNA"/>
</dbReference>
<feature type="compositionally biased region" description="Low complexity" evidence="1">
    <location>
        <begin position="273"/>
        <end position="282"/>
    </location>
</feature>
<sequence length="282" mass="31802">MCHAITWYYGRCQHPDPEATSIIACKKALLEGYDCIDEYQEEIPFALKGYCLKCKLDALTLRQSIIRNWKRQRYWAAMNGTYRYHRGDCTADESDDEEYAAETPAVQSPDLSRRSPTGSSRDSVSFYNDPACKPTLVQPAMPYSSCSALVEYSDDEEDSDVESLPSLVQDPPGKKSQTWRSWLPLPSRLLRGRQSPSFSELISDDDMSDAEPLLGTSGPRENTSRLPLPSRLMRGRQSPSFSELISDDEMSDAEPLLGTSRSRKCSGRRSRIPRPIGRVPRT</sequence>
<gene>
    <name evidence="2" type="ORF">N7515_002778</name>
</gene>
<protein>
    <submittedName>
        <fullName evidence="2">Uncharacterized protein</fullName>
    </submittedName>
</protein>
<feature type="region of interest" description="Disordered" evidence="1">
    <location>
        <begin position="93"/>
        <end position="126"/>
    </location>
</feature>
<keyword evidence="3" id="KW-1185">Reference proteome</keyword>
<dbReference type="Proteomes" id="UP001149079">
    <property type="component" value="Unassembled WGS sequence"/>
</dbReference>
<proteinExistence type="predicted"/>
<dbReference type="OrthoDB" id="4313807at2759"/>
<dbReference type="GeneID" id="81402692"/>
<accession>A0A9W9HE24</accession>
<reference evidence="2" key="1">
    <citation type="submission" date="2022-11" db="EMBL/GenBank/DDBJ databases">
        <authorList>
            <person name="Petersen C."/>
        </authorList>
    </citation>
    <scope>NUCLEOTIDE SEQUENCE</scope>
    <source>
        <strain evidence="2">IBT 22155</strain>
    </source>
</reference>
<feature type="region of interest" description="Disordered" evidence="1">
    <location>
        <begin position="154"/>
        <end position="179"/>
    </location>
</feature>
<evidence type="ECO:0000313" key="3">
    <source>
        <dbReference type="Proteomes" id="UP001149079"/>
    </source>
</evidence>
<feature type="region of interest" description="Disordered" evidence="1">
    <location>
        <begin position="198"/>
        <end position="282"/>
    </location>
</feature>
<organism evidence="2 3">
    <name type="scientific">Penicillium bovifimosum</name>
    <dbReference type="NCBI Taxonomy" id="126998"/>
    <lineage>
        <taxon>Eukaryota</taxon>
        <taxon>Fungi</taxon>
        <taxon>Dikarya</taxon>
        <taxon>Ascomycota</taxon>
        <taxon>Pezizomycotina</taxon>
        <taxon>Eurotiomycetes</taxon>
        <taxon>Eurotiomycetidae</taxon>
        <taxon>Eurotiales</taxon>
        <taxon>Aspergillaceae</taxon>
        <taxon>Penicillium</taxon>
    </lineage>
</organism>
<evidence type="ECO:0000256" key="1">
    <source>
        <dbReference type="SAM" id="MobiDB-lite"/>
    </source>
</evidence>
<feature type="compositionally biased region" description="Polar residues" evidence="1">
    <location>
        <begin position="105"/>
        <end position="126"/>
    </location>
</feature>
<name>A0A9W9HE24_9EURO</name>
<dbReference type="RefSeq" id="XP_056525635.1">
    <property type="nucleotide sequence ID" value="XM_056663522.1"/>
</dbReference>
<dbReference type="AlphaFoldDB" id="A0A9W9HE24"/>
<feature type="compositionally biased region" description="Basic residues" evidence="1">
    <location>
        <begin position="261"/>
        <end position="272"/>
    </location>
</feature>